<protein>
    <submittedName>
        <fullName evidence="3">Peptidoglycan glycosyltransferase</fullName>
        <ecNumber evidence="3">2.4.1.129</ecNumber>
    </submittedName>
</protein>
<feature type="domain" description="Penicillin binding protein A dimerisation" evidence="2">
    <location>
        <begin position="52"/>
        <end position="136"/>
    </location>
</feature>
<proteinExistence type="predicted"/>
<comment type="caution">
    <text evidence="3">The sequence shown here is derived from an EMBL/GenBank/DDBJ whole genome shotgun (WGS) entry which is preliminary data.</text>
</comment>
<sequence>MNQAIRSSWVVAVVLFALILGAVTYVQFFAVDDLRGNAWNSRSLEQTYCNERGAILVDGQAIAQSVPTPSSDSCKFVRQYIDPTVYAGLTGFYSSQYGASGIEKSMDEQLTGQAPELFYDQIAQILTGSQPKGSAVELTINSKIQKLAASMIPNGVTGSIVVMNPKTGEIIAMVSTPSYDTNLMASHNLTQVDQNFAKLTKQTGINMYGSSAYAQRYSPGSVFKLVDTAAALASGKYNKDSVMPNPQVLSIPGDPLGLPNYVSGGCSARSQADFAFALEQSCNTPFAGIALKLGEQAITDQATKFGFNDPNLMIENNKTKVQTSVFPGGDGSPLGAAELARSSVGQQDVQATPLEVAMMTAAIANGGTQMKPNIIKGVRTPDLKPVSAFDFKPEVLRQSTTPEIAKQLTEWMTGVVDNGIASGAAVPGIKVAGKTGTAETVTDTPVSSKNSWFTGFAPANDPQVVVTIMVQGQDILTSNTLTSPNASKLFQAVLNK</sequence>
<dbReference type="GO" id="GO:0005886">
    <property type="term" value="C:plasma membrane"/>
    <property type="evidence" value="ECO:0007669"/>
    <property type="project" value="TreeGrafter"/>
</dbReference>
<dbReference type="InterPro" id="IPR050515">
    <property type="entry name" value="Beta-lactam/transpept"/>
</dbReference>
<dbReference type="SUPFAM" id="SSF56601">
    <property type="entry name" value="beta-lactamase/transpeptidase-like"/>
    <property type="match status" value="1"/>
</dbReference>
<dbReference type="Gene3D" id="3.90.1310.10">
    <property type="entry name" value="Penicillin-binding protein 2a (Domain 2)"/>
    <property type="match status" value="1"/>
</dbReference>
<dbReference type="GO" id="GO:0071555">
    <property type="term" value="P:cell wall organization"/>
    <property type="evidence" value="ECO:0007669"/>
    <property type="project" value="TreeGrafter"/>
</dbReference>
<dbReference type="GO" id="GO:0008658">
    <property type="term" value="F:penicillin binding"/>
    <property type="evidence" value="ECO:0007669"/>
    <property type="project" value="InterPro"/>
</dbReference>
<dbReference type="RefSeq" id="WP_179389597.1">
    <property type="nucleotide sequence ID" value="NZ_JACBYQ010000002.1"/>
</dbReference>
<dbReference type="InterPro" id="IPR012338">
    <property type="entry name" value="Beta-lactam/transpept-like"/>
</dbReference>
<evidence type="ECO:0000313" key="3">
    <source>
        <dbReference type="EMBL" id="NYE95867.1"/>
    </source>
</evidence>
<dbReference type="InterPro" id="IPR054120">
    <property type="entry name" value="PBPA_dimer"/>
</dbReference>
<organism evidence="3 4">
    <name type="scientific">Psychromicrobium silvestre</name>
    <dbReference type="NCBI Taxonomy" id="1645614"/>
    <lineage>
        <taxon>Bacteria</taxon>
        <taxon>Bacillati</taxon>
        <taxon>Actinomycetota</taxon>
        <taxon>Actinomycetes</taxon>
        <taxon>Micrococcales</taxon>
        <taxon>Micrococcaceae</taxon>
        <taxon>Psychromicrobium</taxon>
    </lineage>
</organism>
<dbReference type="EC" id="2.4.1.129" evidence="3"/>
<dbReference type="AlphaFoldDB" id="A0A7Y9LUK9"/>
<dbReference type="Proteomes" id="UP000521748">
    <property type="component" value="Unassembled WGS sequence"/>
</dbReference>
<keyword evidence="3" id="KW-0328">Glycosyltransferase</keyword>
<accession>A0A7Y9LUK9</accession>
<keyword evidence="3" id="KW-0808">Transferase</keyword>
<name>A0A7Y9LUK9_9MICC</name>
<evidence type="ECO:0000259" key="1">
    <source>
        <dbReference type="Pfam" id="PF00905"/>
    </source>
</evidence>
<keyword evidence="4" id="KW-1185">Reference proteome</keyword>
<evidence type="ECO:0000313" key="4">
    <source>
        <dbReference type="Proteomes" id="UP000521748"/>
    </source>
</evidence>
<dbReference type="Pfam" id="PF21922">
    <property type="entry name" value="PBP_dimer_2"/>
    <property type="match status" value="1"/>
</dbReference>
<dbReference type="InterPro" id="IPR001460">
    <property type="entry name" value="PCN-bd_Tpept"/>
</dbReference>
<dbReference type="Gene3D" id="3.40.710.10">
    <property type="entry name" value="DD-peptidase/beta-lactamase superfamily"/>
    <property type="match status" value="1"/>
</dbReference>
<dbReference type="EMBL" id="JACBYQ010000002">
    <property type="protein sequence ID" value="NYE95867.1"/>
    <property type="molecule type" value="Genomic_DNA"/>
</dbReference>
<dbReference type="GO" id="GO:0071972">
    <property type="term" value="F:peptidoglycan L,D-transpeptidase activity"/>
    <property type="evidence" value="ECO:0007669"/>
    <property type="project" value="TreeGrafter"/>
</dbReference>
<dbReference type="PANTHER" id="PTHR30627">
    <property type="entry name" value="PEPTIDOGLYCAN D,D-TRANSPEPTIDASE"/>
    <property type="match status" value="1"/>
</dbReference>
<dbReference type="PANTHER" id="PTHR30627:SF24">
    <property type="entry name" value="PENICILLIN-BINDING PROTEIN 4B"/>
    <property type="match status" value="1"/>
</dbReference>
<gene>
    <name evidence="3" type="ORF">FHU41_002117</name>
</gene>
<reference evidence="3 4" key="1">
    <citation type="submission" date="2020-07" db="EMBL/GenBank/DDBJ databases">
        <title>Sequencing the genomes of 1000 actinobacteria strains.</title>
        <authorList>
            <person name="Klenk H.-P."/>
        </authorList>
    </citation>
    <scope>NUCLEOTIDE SEQUENCE [LARGE SCALE GENOMIC DNA]</scope>
    <source>
        <strain evidence="3 4">DSM 102047</strain>
    </source>
</reference>
<evidence type="ECO:0000259" key="2">
    <source>
        <dbReference type="Pfam" id="PF21922"/>
    </source>
</evidence>
<feature type="domain" description="Penicillin-binding protein transpeptidase" evidence="1">
    <location>
        <begin position="158"/>
        <end position="486"/>
    </location>
</feature>
<dbReference type="Pfam" id="PF00905">
    <property type="entry name" value="Transpeptidase"/>
    <property type="match status" value="1"/>
</dbReference>
<dbReference type="GO" id="GO:0016757">
    <property type="term" value="F:glycosyltransferase activity"/>
    <property type="evidence" value="ECO:0007669"/>
    <property type="project" value="UniProtKB-KW"/>
</dbReference>